<accession>A0A4D4KYL9</accession>
<dbReference type="Gene3D" id="3.30.390.10">
    <property type="entry name" value="Enolase-like, N-terminal domain"/>
    <property type="match status" value="1"/>
</dbReference>
<dbReference type="GO" id="GO:0016052">
    <property type="term" value="P:carbohydrate catabolic process"/>
    <property type="evidence" value="ECO:0007669"/>
    <property type="project" value="TreeGrafter"/>
</dbReference>
<evidence type="ECO:0000259" key="4">
    <source>
        <dbReference type="Pfam" id="PF02746"/>
    </source>
</evidence>
<name>A0A4D4KYL9_STRVO</name>
<sequence>MTLRIVDVETIDVRFPTSQHLDGSDAMNEAPDYSAAYVVLKTADDAPSGQGAAVSAPGAEPLEGHGFTFTIGRGNDLAVRAARAIGERAIGLSVAEIAGDLGAFSRHLLGDSQLRWLGPDKGAIHLGSAAVINAAWDLAARRAGKPVWKLLADLSPGRWSTWWTGATSRTCSPPRPP</sequence>
<dbReference type="SUPFAM" id="SSF54826">
    <property type="entry name" value="Enolase N-terminal domain-like"/>
    <property type="match status" value="1"/>
</dbReference>
<evidence type="ECO:0000256" key="2">
    <source>
        <dbReference type="ARBA" id="ARBA00022723"/>
    </source>
</evidence>
<dbReference type="Proteomes" id="UP000301309">
    <property type="component" value="Unassembled WGS sequence"/>
</dbReference>
<organism evidence="5 6">
    <name type="scientific">Streptomyces violaceusniger</name>
    <dbReference type="NCBI Taxonomy" id="68280"/>
    <lineage>
        <taxon>Bacteria</taxon>
        <taxon>Bacillati</taxon>
        <taxon>Actinomycetota</taxon>
        <taxon>Actinomycetes</taxon>
        <taxon>Kitasatosporales</taxon>
        <taxon>Streptomycetaceae</taxon>
        <taxon>Streptomyces</taxon>
        <taxon>Streptomyces violaceusniger group</taxon>
    </lineage>
</organism>
<dbReference type="GO" id="GO:0000287">
    <property type="term" value="F:magnesium ion binding"/>
    <property type="evidence" value="ECO:0007669"/>
    <property type="project" value="TreeGrafter"/>
</dbReference>
<dbReference type="InterPro" id="IPR029017">
    <property type="entry name" value="Enolase-like_N"/>
</dbReference>
<dbReference type="Pfam" id="PF02746">
    <property type="entry name" value="MR_MLE_N"/>
    <property type="match status" value="1"/>
</dbReference>
<keyword evidence="2" id="KW-0479">Metal-binding</keyword>
<evidence type="ECO:0000256" key="1">
    <source>
        <dbReference type="ARBA" id="ARBA00001946"/>
    </source>
</evidence>
<dbReference type="GO" id="GO:0016836">
    <property type="term" value="F:hydro-lyase activity"/>
    <property type="evidence" value="ECO:0007669"/>
    <property type="project" value="TreeGrafter"/>
</dbReference>
<dbReference type="PANTHER" id="PTHR13794:SF58">
    <property type="entry name" value="MITOCHONDRIAL ENOLASE SUPERFAMILY MEMBER 1"/>
    <property type="match status" value="1"/>
</dbReference>
<protein>
    <recommendedName>
        <fullName evidence="4">Mandelate racemase/muconate lactonizing enzyme N-terminal domain-containing protein</fullName>
    </recommendedName>
</protein>
<keyword evidence="6" id="KW-1185">Reference proteome</keyword>
<evidence type="ECO:0000256" key="3">
    <source>
        <dbReference type="ARBA" id="ARBA00022842"/>
    </source>
</evidence>
<gene>
    <name evidence="5" type="ORF">SVIO_014860</name>
</gene>
<comment type="caution">
    <text evidence="5">The sequence shown here is derived from an EMBL/GenBank/DDBJ whole genome shotgun (WGS) entry which is preliminary data.</text>
</comment>
<evidence type="ECO:0000313" key="5">
    <source>
        <dbReference type="EMBL" id="GDY50863.1"/>
    </source>
</evidence>
<evidence type="ECO:0000313" key="6">
    <source>
        <dbReference type="Proteomes" id="UP000301309"/>
    </source>
</evidence>
<dbReference type="AlphaFoldDB" id="A0A4D4KYL9"/>
<proteinExistence type="predicted"/>
<comment type="cofactor">
    <cofactor evidence="1">
        <name>Mg(2+)</name>
        <dbReference type="ChEBI" id="CHEBI:18420"/>
    </cofactor>
</comment>
<dbReference type="InterPro" id="IPR013341">
    <property type="entry name" value="Mandelate_racemase_N_dom"/>
</dbReference>
<dbReference type="EMBL" id="BJHW01000001">
    <property type="protein sequence ID" value="GDY50863.1"/>
    <property type="molecule type" value="Genomic_DNA"/>
</dbReference>
<dbReference type="InterPro" id="IPR046945">
    <property type="entry name" value="RHMD-like"/>
</dbReference>
<feature type="domain" description="Mandelate racemase/muconate lactonizing enzyme N-terminal" evidence="4">
    <location>
        <begin position="60"/>
        <end position="151"/>
    </location>
</feature>
<reference evidence="5 6" key="1">
    <citation type="journal article" date="2020" name="Int. J. Syst. Evol. Microbiol.">
        <title>Reclassification of Streptomyces castelarensis and Streptomyces sporoclivatus as later heterotypic synonyms of Streptomyces antimycoticus.</title>
        <authorList>
            <person name="Komaki H."/>
            <person name="Tamura T."/>
        </authorList>
    </citation>
    <scope>NUCLEOTIDE SEQUENCE [LARGE SCALE GENOMIC DNA]</scope>
    <source>
        <strain evidence="5 6">NBRC 13459</strain>
    </source>
</reference>
<dbReference type="PANTHER" id="PTHR13794">
    <property type="entry name" value="ENOLASE SUPERFAMILY, MANDELATE RACEMASE"/>
    <property type="match status" value="1"/>
</dbReference>
<keyword evidence="3" id="KW-0460">Magnesium</keyword>